<organism evidence="2 3">
    <name type="scientific">Streptomyces typhae</name>
    <dbReference type="NCBI Taxonomy" id="2681492"/>
    <lineage>
        <taxon>Bacteria</taxon>
        <taxon>Bacillati</taxon>
        <taxon>Actinomycetota</taxon>
        <taxon>Actinomycetes</taxon>
        <taxon>Kitasatosporales</taxon>
        <taxon>Streptomycetaceae</taxon>
        <taxon>Streptomyces</taxon>
    </lineage>
</organism>
<dbReference type="EMBL" id="WPNZ01000009">
    <property type="protein sequence ID" value="MVO86653.1"/>
    <property type="molecule type" value="Genomic_DNA"/>
</dbReference>
<name>A0A6L6WYS6_9ACTN</name>
<sequence length="46" mass="5264">MKILMGKIRDRWKKHVAPKITAPRVSAVTAVGLFVFAVVDRVPKWF</sequence>
<evidence type="ECO:0000313" key="2">
    <source>
        <dbReference type="EMBL" id="MVO86653.1"/>
    </source>
</evidence>
<accession>A0A6L6WYS6</accession>
<gene>
    <name evidence="2" type="ORF">GPA10_18290</name>
</gene>
<dbReference type="RefSeq" id="WP_157166431.1">
    <property type="nucleotide sequence ID" value="NZ_WPNZ01000009.1"/>
</dbReference>
<protein>
    <submittedName>
        <fullName evidence="2">Uncharacterized protein</fullName>
    </submittedName>
</protein>
<keyword evidence="1" id="KW-1133">Transmembrane helix</keyword>
<dbReference type="AlphaFoldDB" id="A0A6L6WYS6"/>
<reference evidence="2 3" key="1">
    <citation type="submission" date="2019-11" db="EMBL/GenBank/DDBJ databases">
        <title>Streptomyces typhae sp. nov., a novel endophytic actinomycete isolated from the root of cattail pollen (Typha angustifolia L.).</title>
        <authorList>
            <person name="Peng C."/>
        </authorList>
    </citation>
    <scope>NUCLEOTIDE SEQUENCE [LARGE SCALE GENOMIC DNA]</scope>
    <source>
        <strain evidence="3">p1417</strain>
    </source>
</reference>
<dbReference type="Proteomes" id="UP000483802">
    <property type="component" value="Unassembled WGS sequence"/>
</dbReference>
<evidence type="ECO:0000256" key="1">
    <source>
        <dbReference type="SAM" id="Phobius"/>
    </source>
</evidence>
<keyword evidence="1" id="KW-0472">Membrane</keyword>
<evidence type="ECO:0000313" key="3">
    <source>
        <dbReference type="Proteomes" id="UP000483802"/>
    </source>
</evidence>
<proteinExistence type="predicted"/>
<keyword evidence="3" id="KW-1185">Reference proteome</keyword>
<keyword evidence="1" id="KW-0812">Transmembrane</keyword>
<feature type="transmembrane region" description="Helical" evidence="1">
    <location>
        <begin position="21"/>
        <end position="39"/>
    </location>
</feature>
<comment type="caution">
    <text evidence="2">The sequence shown here is derived from an EMBL/GenBank/DDBJ whole genome shotgun (WGS) entry which is preliminary data.</text>
</comment>